<keyword evidence="2" id="KW-1185">Reference proteome</keyword>
<dbReference type="EMBL" id="CXST01000002">
    <property type="protein sequence ID" value="CTQ45727.1"/>
    <property type="molecule type" value="Genomic_DNA"/>
</dbReference>
<protein>
    <submittedName>
        <fullName evidence="1">Uncharacterized protein</fullName>
    </submittedName>
</protein>
<sequence length="90" mass="10047">MLETDRAVVFYPADYVEDLARQLQNAEREISSLEQLRPHWAQGYTSDGVAAQAKTTALSQIWVALGVDNQTAAMERIRELLAREAVTQGL</sequence>
<proteinExistence type="predicted"/>
<evidence type="ECO:0000313" key="2">
    <source>
        <dbReference type="Proteomes" id="UP000048926"/>
    </source>
</evidence>
<dbReference type="Proteomes" id="UP000048926">
    <property type="component" value="Unassembled WGS sequence"/>
</dbReference>
<name>A0A0M6Y8X6_9HYPH</name>
<gene>
    <name evidence="1" type="ORF">LAL4801_04182</name>
</gene>
<dbReference type="OrthoDB" id="8456796at2"/>
<reference evidence="2" key="1">
    <citation type="submission" date="2015-07" db="EMBL/GenBank/DDBJ databases">
        <authorList>
            <person name="Rodrigo-Torres Lidia"/>
            <person name="Arahal R.David."/>
        </authorList>
    </citation>
    <scope>NUCLEOTIDE SEQUENCE [LARGE SCALE GENOMIC DNA]</scope>
    <source>
        <strain evidence="2">CECT 4801</strain>
    </source>
</reference>
<dbReference type="RefSeq" id="WP_055658932.1">
    <property type="nucleotide sequence ID" value="NZ_CXST01000002.1"/>
</dbReference>
<organism evidence="1 2">
    <name type="scientific">Roseibium aggregatum</name>
    <dbReference type="NCBI Taxonomy" id="187304"/>
    <lineage>
        <taxon>Bacteria</taxon>
        <taxon>Pseudomonadati</taxon>
        <taxon>Pseudomonadota</taxon>
        <taxon>Alphaproteobacteria</taxon>
        <taxon>Hyphomicrobiales</taxon>
        <taxon>Stappiaceae</taxon>
        <taxon>Roseibium</taxon>
    </lineage>
</organism>
<accession>A0A0M6Y8X6</accession>
<evidence type="ECO:0000313" key="1">
    <source>
        <dbReference type="EMBL" id="CTQ45727.1"/>
    </source>
</evidence>
<dbReference type="AlphaFoldDB" id="A0A0M6Y8X6"/>